<dbReference type="AlphaFoldDB" id="X8JIN2"/>
<feature type="compositionally biased region" description="Basic and acidic residues" evidence="2">
    <location>
        <begin position="329"/>
        <end position="340"/>
    </location>
</feature>
<dbReference type="EMBL" id="JATN01000317">
    <property type="protein sequence ID" value="EUC62818.1"/>
    <property type="molecule type" value="Genomic_DNA"/>
</dbReference>
<name>X8JIN2_9AGAM</name>
<evidence type="ECO:0000259" key="3">
    <source>
        <dbReference type="PROSITE" id="PS50090"/>
    </source>
</evidence>
<evidence type="ECO:0000256" key="1">
    <source>
        <dbReference type="SAM" id="Coils"/>
    </source>
</evidence>
<feature type="compositionally biased region" description="Basic and acidic residues" evidence="2">
    <location>
        <begin position="188"/>
        <end position="209"/>
    </location>
</feature>
<sequence>MPTANALSNNKTLRKGKARAGTPPAPKKRGGRKKGAVKWTIVEYIRLFRIISEIRPSGNNHWQQVMEEHNLGPTERSLDACKTHWFPVLKLKKPTGGTRTHPLHRLALSIDDDINKSNGTHVMNDEDDHDPYLEIKLEFKRAEDEMRRYKMDFNRPPNFNIPMPDEDAVVDEEDMAVEELSEVESDGGSDHGDGGDGKTGDDKVVEDGGHGTGLVRSLSEAPTELDDPKEQVDLQDVHHSSSWDLEVIAGPSAPSAPKTLAPKSPKKLSAGDTSIDPPPRKRPDMKPKRQPTPEQGAPSTTPNKSKATGASNTPSVDVANRLAKSNKRKAVDEGDREARKASSSKKQLAKPKESDEDIINLVSDDDDRFVSSYIDKKSEGNMASIAFMDHKRKIQRLESKLEDANAKNRALEIEIINLKQDAKVQELVKAELAKYHPQRLQPLPTNPTPAHLDNPFDPNHPFNQPAPDDDMVFGAPNM</sequence>
<evidence type="ECO:0000256" key="2">
    <source>
        <dbReference type="SAM" id="MobiDB-lite"/>
    </source>
</evidence>
<dbReference type="PANTHER" id="PTHR34409:SF1">
    <property type="entry name" value="MYB-LIKE DOMAIN-CONTAINING PROTEIN"/>
    <property type="match status" value="1"/>
</dbReference>
<dbReference type="PROSITE" id="PS50090">
    <property type="entry name" value="MYB_LIKE"/>
    <property type="match status" value="1"/>
</dbReference>
<feature type="non-terminal residue" evidence="4">
    <location>
        <position position="478"/>
    </location>
</feature>
<dbReference type="OrthoDB" id="10609172at2759"/>
<feature type="compositionally biased region" description="Polar residues" evidence="2">
    <location>
        <begin position="1"/>
        <end position="11"/>
    </location>
</feature>
<feature type="compositionally biased region" description="Polar residues" evidence="2">
    <location>
        <begin position="297"/>
        <end position="315"/>
    </location>
</feature>
<evidence type="ECO:0000313" key="4">
    <source>
        <dbReference type="EMBL" id="EUC62818.1"/>
    </source>
</evidence>
<dbReference type="Proteomes" id="UP000030108">
    <property type="component" value="Unassembled WGS sequence"/>
</dbReference>
<gene>
    <name evidence="4" type="ORF">RSOL_456650</name>
</gene>
<keyword evidence="1" id="KW-0175">Coiled coil</keyword>
<feature type="compositionally biased region" description="Basic and acidic residues" evidence="2">
    <location>
        <begin position="226"/>
        <end position="241"/>
    </location>
</feature>
<feature type="domain" description="Myb-like" evidence="3">
    <location>
        <begin position="38"/>
        <end position="89"/>
    </location>
</feature>
<dbReference type="PANTHER" id="PTHR34409">
    <property type="entry name" value="SET DOMAIN-CONTAINING PROTEIN"/>
    <property type="match status" value="1"/>
</dbReference>
<accession>X8JIN2</accession>
<proteinExistence type="predicted"/>
<feature type="region of interest" description="Disordered" evidence="2">
    <location>
        <begin position="1"/>
        <end position="34"/>
    </location>
</feature>
<feature type="region of interest" description="Disordered" evidence="2">
    <location>
        <begin position="176"/>
        <end position="360"/>
    </location>
</feature>
<feature type="region of interest" description="Disordered" evidence="2">
    <location>
        <begin position="438"/>
        <end position="478"/>
    </location>
</feature>
<feature type="compositionally biased region" description="Basic and acidic residues" evidence="2">
    <location>
        <begin position="278"/>
        <end position="287"/>
    </location>
</feature>
<feature type="coiled-coil region" evidence="1">
    <location>
        <begin position="387"/>
        <end position="421"/>
    </location>
</feature>
<comment type="caution">
    <text evidence="4">The sequence shown here is derived from an EMBL/GenBank/DDBJ whole genome shotgun (WGS) entry which is preliminary data.</text>
</comment>
<reference evidence="5" key="1">
    <citation type="journal article" date="2014" name="Genome Announc.">
        <title>Draft genome sequence of the plant-pathogenic soil fungus Rhizoctonia solani anastomosis group 3 strain Rhs1AP.</title>
        <authorList>
            <person name="Cubeta M.A."/>
            <person name="Thomas E."/>
            <person name="Dean R.A."/>
            <person name="Jabaji S."/>
            <person name="Neate S.M."/>
            <person name="Tavantzis S."/>
            <person name="Toda T."/>
            <person name="Vilgalys R."/>
            <person name="Bharathan N."/>
            <person name="Fedorova-Abrams N."/>
            <person name="Pakala S.B."/>
            <person name="Pakala S.M."/>
            <person name="Zafar N."/>
            <person name="Joardar V."/>
            <person name="Losada L."/>
            <person name="Nierman W.C."/>
        </authorList>
    </citation>
    <scope>NUCLEOTIDE SEQUENCE [LARGE SCALE GENOMIC DNA]</scope>
    <source>
        <strain evidence="5">AG-3</strain>
    </source>
</reference>
<protein>
    <recommendedName>
        <fullName evidence="3">Myb-like domain-containing protein</fullName>
    </recommendedName>
</protein>
<feature type="compositionally biased region" description="Acidic residues" evidence="2">
    <location>
        <begin position="176"/>
        <end position="187"/>
    </location>
</feature>
<evidence type="ECO:0000313" key="5">
    <source>
        <dbReference type="Proteomes" id="UP000030108"/>
    </source>
</evidence>
<dbReference type="InterPro" id="IPR001005">
    <property type="entry name" value="SANT/Myb"/>
</dbReference>
<organism evidence="4 5">
    <name type="scientific">Rhizoctonia solani AG-3 Rhs1AP</name>
    <dbReference type="NCBI Taxonomy" id="1086054"/>
    <lineage>
        <taxon>Eukaryota</taxon>
        <taxon>Fungi</taxon>
        <taxon>Dikarya</taxon>
        <taxon>Basidiomycota</taxon>
        <taxon>Agaricomycotina</taxon>
        <taxon>Agaricomycetes</taxon>
        <taxon>Cantharellales</taxon>
        <taxon>Ceratobasidiaceae</taxon>
        <taxon>Rhizoctonia</taxon>
    </lineage>
</organism>